<sequence length="29" mass="3568">MKYLYSEREMIHVQPFVHNLCTTIHLNHL</sequence>
<accession>A0A0A9HNZ4</accession>
<name>A0A0A9HNZ4_ARUDO</name>
<reference evidence="1" key="2">
    <citation type="journal article" date="2015" name="Data Brief">
        <title>Shoot transcriptome of the giant reed, Arundo donax.</title>
        <authorList>
            <person name="Barrero R.A."/>
            <person name="Guerrero F.D."/>
            <person name="Moolhuijzen P."/>
            <person name="Goolsby J.A."/>
            <person name="Tidwell J."/>
            <person name="Bellgard S.E."/>
            <person name="Bellgard M.I."/>
        </authorList>
    </citation>
    <scope>NUCLEOTIDE SEQUENCE</scope>
    <source>
        <tissue evidence="1">Shoot tissue taken approximately 20 cm above the soil surface</tissue>
    </source>
</reference>
<protein>
    <submittedName>
        <fullName evidence="1">Uncharacterized protein</fullName>
    </submittedName>
</protein>
<proteinExistence type="predicted"/>
<organism evidence="1">
    <name type="scientific">Arundo donax</name>
    <name type="common">Giant reed</name>
    <name type="synonym">Donax arundinaceus</name>
    <dbReference type="NCBI Taxonomy" id="35708"/>
    <lineage>
        <taxon>Eukaryota</taxon>
        <taxon>Viridiplantae</taxon>
        <taxon>Streptophyta</taxon>
        <taxon>Embryophyta</taxon>
        <taxon>Tracheophyta</taxon>
        <taxon>Spermatophyta</taxon>
        <taxon>Magnoliopsida</taxon>
        <taxon>Liliopsida</taxon>
        <taxon>Poales</taxon>
        <taxon>Poaceae</taxon>
        <taxon>PACMAD clade</taxon>
        <taxon>Arundinoideae</taxon>
        <taxon>Arundineae</taxon>
        <taxon>Arundo</taxon>
    </lineage>
</organism>
<dbReference type="AlphaFoldDB" id="A0A0A9HNZ4"/>
<reference evidence="1" key="1">
    <citation type="submission" date="2014-09" db="EMBL/GenBank/DDBJ databases">
        <authorList>
            <person name="Magalhaes I.L.F."/>
            <person name="Oliveira U."/>
            <person name="Santos F.R."/>
            <person name="Vidigal T.H.D.A."/>
            <person name="Brescovit A.D."/>
            <person name="Santos A.J."/>
        </authorList>
    </citation>
    <scope>NUCLEOTIDE SEQUENCE</scope>
    <source>
        <tissue evidence="1">Shoot tissue taken approximately 20 cm above the soil surface</tissue>
    </source>
</reference>
<evidence type="ECO:0000313" key="1">
    <source>
        <dbReference type="EMBL" id="JAE37559.1"/>
    </source>
</evidence>
<dbReference type="EMBL" id="GBRH01160337">
    <property type="protein sequence ID" value="JAE37559.1"/>
    <property type="molecule type" value="Transcribed_RNA"/>
</dbReference>